<reference evidence="7 8" key="1">
    <citation type="submission" date="2020-08" db="EMBL/GenBank/DDBJ databases">
        <title>Genomic Encyclopedia of Type Strains, Phase IV (KMG-IV): sequencing the most valuable type-strain genomes for metagenomic binning, comparative biology and taxonomic classification.</title>
        <authorList>
            <person name="Goeker M."/>
        </authorList>
    </citation>
    <scope>NUCLEOTIDE SEQUENCE [LARGE SCALE GENOMIC DNA]</scope>
    <source>
        <strain evidence="7 8">DSM 103526</strain>
    </source>
</reference>
<comment type="caution">
    <text evidence="7">The sequence shown here is derived from an EMBL/GenBank/DDBJ whole genome shotgun (WGS) entry which is preliminary data.</text>
</comment>
<keyword evidence="8" id="KW-1185">Reference proteome</keyword>
<dbReference type="Pfam" id="PF02690">
    <property type="entry name" value="Na_Pi_cotrans"/>
    <property type="match status" value="2"/>
</dbReference>
<keyword evidence="4 6" id="KW-1133">Transmembrane helix</keyword>
<feature type="transmembrane region" description="Helical" evidence="6">
    <location>
        <begin position="212"/>
        <end position="233"/>
    </location>
</feature>
<feature type="transmembrane region" description="Helical" evidence="6">
    <location>
        <begin position="135"/>
        <end position="156"/>
    </location>
</feature>
<dbReference type="AlphaFoldDB" id="A0A841L3W8"/>
<keyword evidence="3 6" id="KW-0812">Transmembrane</keyword>
<evidence type="ECO:0000256" key="5">
    <source>
        <dbReference type="ARBA" id="ARBA00023136"/>
    </source>
</evidence>
<name>A0A841L3W8_9FIRM</name>
<feature type="transmembrane region" description="Helical" evidence="6">
    <location>
        <begin position="279"/>
        <end position="303"/>
    </location>
</feature>
<evidence type="ECO:0000256" key="1">
    <source>
        <dbReference type="ARBA" id="ARBA00004651"/>
    </source>
</evidence>
<dbReference type="EMBL" id="JACHEN010000020">
    <property type="protein sequence ID" value="MBB6217079.1"/>
    <property type="molecule type" value="Genomic_DNA"/>
</dbReference>
<organism evidence="7 8">
    <name type="scientific">Anaerosolibacter carboniphilus</name>
    <dbReference type="NCBI Taxonomy" id="1417629"/>
    <lineage>
        <taxon>Bacteria</taxon>
        <taxon>Bacillati</taxon>
        <taxon>Bacillota</taxon>
        <taxon>Clostridia</taxon>
        <taxon>Peptostreptococcales</taxon>
        <taxon>Thermotaleaceae</taxon>
        <taxon>Anaerosolibacter</taxon>
    </lineage>
</organism>
<keyword evidence="5 6" id="KW-0472">Membrane</keyword>
<dbReference type="GO" id="GO:0005436">
    <property type="term" value="F:sodium:phosphate symporter activity"/>
    <property type="evidence" value="ECO:0007669"/>
    <property type="project" value="InterPro"/>
</dbReference>
<dbReference type="Proteomes" id="UP000579281">
    <property type="component" value="Unassembled WGS sequence"/>
</dbReference>
<dbReference type="NCBIfam" id="NF037997">
    <property type="entry name" value="Na_Pi_symport"/>
    <property type="match status" value="1"/>
</dbReference>
<dbReference type="GO" id="GO:0005886">
    <property type="term" value="C:plasma membrane"/>
    <property type="evidence" value="ECO:0007669"/>
    <property type="project" value="UniProtKB-SubCell"/>
</dbReference>
<evidence type="ECO:0000256" key="4">
    <source>
        <dbReference type="ARBA" id="ARBA00022989"/>
    </source>
</evidence>
<dbReference type="PANTHER" id="PTHR10010:SF46">
    <property type="entry name" value="SODIUM-DEPENDENT PHOSPHATE TRANSPORT PROTEIN 2B"/>
    <property type="match status" value="1"/>
</dbReference>
<keyword evidence="2" id="KW-1003">Cell membrane</keyword>
<feature type="transmembrane region" description="Helical" evidence="6">
    <location>
        <begin position="240"/>
        <end position="259"/>
    </location>
</feature>
<evidence type="ECO:0000313" key="7">
    <source>
        <dbReference type="EMBL" id="MBB6217079.1"/>
    </source>
</evidence>
<feature type="transmembrane region" description="Helical" evidence="6">
    <location>
        <begin position="39"/>
        <end position="61"/>
    </location>
</feature>
<evidence type="ECO:0000256" key="2">
    <source>
        <dbReference type="ARBA" id="ARBA00022475"/>
    </source>
</evidence>
<gene>
    <name evidence="7" type="ORF">HNQ80_003185</name>
</gene>
<feature type="transmembrane region" description="Helical" evidence="6">
    <location>
        <begin position="106"/>
        <end position="123"/>
    </location>
</feature>
<dbReference type="RefSeq" id="WP_184311594.1">
    <property type="nucleotide sequence ID" value="NZ_JACHEN010000020.1"/>
</dbReference>
<dbReference type="NCBIfam" id="TIGR00704">
    <property type="entry name" value="NaPi_cotrn_rel"/>
    <property type="match status" value="1"/>
</dbReference>
<feature type="transmembrane region" description="Helical" evidence="6">
    <location>
        <begin position="177"/>
        <end position="200"/>
    </location>
</feature>
<feature type="transmembrane region" description="Helical" evidence="6">
    <location>
        <begin position="6"/>
        <end position="27"/>
    </location>
</feature>
<dbReference type="InterPro" id="IPR004633">
    <property type="entry name" value="NaPi_cotrn-rel/YqeW-like"/>
</dbReference>
<accession>A0A841L3W8</accession>
<evidence type="ECO:0000256" key="6">
    <source>
        <dbReference type="SAM" id="Phobius"/>
    </source>
</evidence>
<sequence length="309" mass="33805">MLISMLLGLISGLSIFFVAILIMSKTISRAADYQFKKWVSIFTTNPIMGIFVGGVVTAITHSSSGTTVMVVSLVNSGVMNLYQATAVIMGANIGSTFTAQLISFNFYNVIPHLLFIGVLFYYLNFHPAMKQLGKFMIGFCLLFVGIQIMSQSMDPLKHMSSFQNLMISIEDQSFKGILVGLITTAIIQSSSTGVAILQSLSFQGLINLAQALPILLGQNIGTCITTIMASFAVDKNGKRAAIIHLLFNISGVVLLYPFLDSFSQFVSQLTPLNPMRQIANAHTIFNVLNTLILIPFISQLVWISQKIIR</sequence>
<dbReference type="InterPro" id="IPR003841">
    <property type="entry name" value="Na/Pi_transpt"/>
</dbReference>
<evidence type="ECO:0000313" key="8">
    <source>
        <dbReference type="Proteomes" id="UP000579281"/>
    </source>
</evidence>
<protein>
    <submittedName>
        <fullName evidence="7">Phosphate:Na+ symporter</fullName>
    </submittedName>
</protein>
<proteinExistence type="predicted"/>
<comment type="subcellular location">
    <subcellularLocation>
        <location evidence="1">Cell membrane</location>
        <topology evidence="1">Multi-pass membrane protein</topology>
    </subcellularLocation>
</comment>
<evidence type="ECO:0000256" key="3">
    <source>
        <dbReference type="ARBA" id="ARBA00022692"/>
    </source>
</evidence>
<dbReference type="PANTHER" id="PTHR10010">
    <property type="entry name" value="SOLUTE CARRIER FAMILY 34 SODIUM PHOSPHATE , MEMBER 2-RELATED"/>
    <property type="match status" value="1"/>
</dbReference>
<dbReference type="GO" id="GO:0044341">
    <property type="term" value="P:sodium-dependent phosphate transport"/>
    <property type="evidence" value="ECO:0007669"/>
    <property type="project" value="InterPro"/>
</dbReference>